<dbReference type="InterPro" id="IPR001110">
    <property type="entry name" value="UPF0012_CS"/>
</dbReference>
<comment type="caution">
    <text evidence="4">The sequence shown here is derived from an EMBL/GenBank/DDBJ whole genome shotgun (WGS) entry which is preliminary data.</text>
</comment>
<dbReference type="PROSITE" id="PS50263">
    <property type="entry name" value="CN_HYDROLASE"/>
    <property type="match status" value="1"/>
</dbReference>
<accession>A0ABP9HHK6</accession>
<keyword evidence="4" id="KW-0378">Hydrolase</keyword>
<dbReference type="Gene3D" id="3.60.110.10">
    <property type="entry name" value="Carbon-nitrogen hydrolase"/>
    <property type="match status" value="1"/>
</dbReference>
<feature type="region of interest" description="Disordered" evidence="2">
    <location>
        <begin position="273"/>
        <end position="296"/>
    </location>
</feature>
<evidence type="ECO:0000256" key="1">
    <source>
        <dbReference type="ARBA" id="ARBA00010613"/>
    </source>
</evidence>
<evidence type="ECO:0000256" key="2">
    <source>
        <dbReference type="SAM" id="MobiDB-lite"/>
    </source>
</evidence>
<evidence type="ECO:0000313" key="5">
    <source>
        <dbReference type="Proteomes" id="UP001500610"/>
    </source>
</evidence>
<dbReference type="InterPro" id="IPR036526">
    <property type="entry name" value="C-N_Hydrolase_sf"/>
</dbReference>
<feature type="domain" description="CN hydrolase" evidence="3">
    <location>
        <begin position="10"/>
        <end position="257"/>
    </location>
</feature>
<sequence>MSEKRAGRTLRIGLTQWHATREPAANLQHALAAVRGCAADGAELVLLPENGLMLGSNAEMRERAFSADSPEITELRRAAREAGTVVVLGGMKHRRSDRITNSALVIDRNGELLGAYDKIHLFDAQVGGVSFEASGVERAGAEPLLVEVNSVTVGLTICYDVRFPELYRSLARAGAEVILVPAAFTRTTGRAHWEVLLRARAIENGAHVVASATVHGEHPGEDAFETYGHALAVAPWGEVLADLGEAQFAHRVLELDLDAVTRARTALPVLEQSRPDAYTSSPQRLVAGPTGTEAAV</sequence>
<dbReference type="InterPro" id="IPR003010">
    <property type="entry name" value="C-N_Hydrolase"/>
</dbReference>
<gene>
    <name evidence="4" type="ORF">GCM10023257_03780</name>
</gene>
<comment type="similarity">
    <text evidence="1">Belongs to the carbon-nitrogen hydrolase superfamily. NIT1/NIT2 family.</text>
</comment>
<dbReference type="SUPFAM" id="SSF56317">
    <property type="entry name" value="Carbon-nitrogen hydrolase"/>
    <property type="match status" value="1"/>
</dbReference>
<dbReference type="Pfam" id="PF00795">
    <property type="entry name" value="CN_hydrolase"/>
    <property type="match status" value="1"/>
</dbReference>
<protein>
    <submittedName>
        <fullName evidence="4">Carbon-nitrogen hydrolase family protein</fullName>
    </submittedName>
</protein>
<dbReference type="RefSeq" id="WP_226029100.1">
    <property type="nucleotide sequence ID" value="NZ_BAABIV010000002.1"/>
</dbReference>
<dbReference type="GO" id="GO:0016787">
    <property type="term" value="F:hydrolase activity"/>
    <property type="evidence" value="ECO:0007669"/>
    <property type="project" value="UniProtKB-KW"/>
</dbReference>
<name>A0ABP9HHK6_9ACTN</name>
<dbReference type="PROSITE" id="PS01227">
    <property type="entry name" value="UPF0012"/>
    <property type="match status" value="1"/>
</dbReference>
<evidence type="ECO:0000259" key="3">
    <source>
        <dbReference type="PROSITE" id="PS50263"/>
    </source>
</evidence>
<keyword evidence="5" id="KW-1185">Reference proteome</keyword>
<evidence type="ECO:0000313" key="4">
    <source>
        <dbReference type="EMBL" id="GAA4971001.1"/>
    </source>
</evidence>
<dbReference type="PANTHER" id="PTHR23088">
    <property type="entry name" value="NITRILASE-RELATED"/>
    <property type="match status" value="1"/>
</dbReference>
<organism evidence="4 5">
    <name type="scientific">Streptomyces hyderabadensis</name>
    <dbReference type="NCBI Taxonomy" id="598549"/>
    <lineage>
        <taxon>Bacteria</taxon>
        <taxon>Bacillati</taxon>
        <taxon>Actinomycetota</taxon>
        <taxon>Actinomycetes</taxon>
        <taxon>Kitasatosporales</taxon>
        <taxon>Streptomycetaceae</taxon>
        <taxon>Streptomyces</taxon>
    </lineage>
</organism>
<reference evidence="5" key="1">
    <citation type="journal article" date="2019" name="Int. J. Syst. Evol. Microbiol.">
        <title>The Global Catalogue of Microorganisms (GCM) 10K type strain sequencing project: providing services to taxonomists for standard genome sequencing and annotation.</title>
        <authorList>
            <consortium name="The Broad Institute Genomics Platform"/>
            <consortium name="The Broad Institute Genome Sequencing Center for Infectious Disease"/>
            <person name="Wu L."/>
            <person name="Ma J."/>
        </authorList>
    </citation>
    <scope>NUCLEOTIDE SEQUENCE [LARGE SCALE GENOMIC DNA]</scope>
    <source>
        <strain evidence="5">JCM 17657</strain>
    </source>
</reference>
<proteinExistence type="inferred from homology"/>
<dbReference type="EMBL" id="BAABIV010000002">
    <property type="protein sequence ID" value="GAA4971001.1"/>
    <property type="molecule type" value="Genomic_DNA"/>
</dbReference>
<dbReference type="PANTHER" id="PTHR23088:SF27">
    <property type="entry name" value="DEAMINATED GLUTATHIONE AMIDASE"/>
    <property type="match status" value="1"/>
</dbReference>
<dbReference type="Proteomes" id="UP001500610">
    <property type="component" value="Unassembled WGS sequence"/>
</dbReference>